<feature type="region of interest" description="Disordered" evidence="1">
    <location>
        <begin position="76"/>
        <end position="105"/>
    </location>
</feature>
<dbReference type="PANTHER" id="PTHR46702:SF1">
    <property type="entry name" value="DUF1666 FAMILY PROTEIN (DUF1666)"/>
    <property type="match status" value="1"/>
</dbReference>
<accession>A0AAP0EU92</accession>
<feature type="region of interest" description="Disordered" evidence="1">
    <location>
        <begin position="15"/>
        <end position="62"/>
    </location>
</feature>
<gene>
    <name evidence="2" type="ORF">Scep_023160</name>
</gene>
<proteinExistence type="predicted"/>
<feature type="compositionally biased region" description="Basic and acidic residues" evidence="1">
    <location>
        <begin position="19"/>
        <end position="29"/>
    </location>
</feature>
<evidence type="ECO:0000256" key="1">
    <source>
        <dbReference type="SAM" id="MobiDB-lite"/>
    </source>
</evidence>
<sequence length="425" mass="49008">MEIAMDLFKVKRFVRARKPSPEKDMEDKPVPPPEGTKVGNGDDLSKSMKVEPSSEVEEEDDDDFILNEVKKRLKELRRNSSMGLIPEESCEEEEEEETSSSEWRSYEVEDHQPFRGFDEKYNVYCERMLFFDRMSAQRLLEPGSPIPSTPSPKSASKKLSSALRSLSIKKREESQEVDELLQQQQQDDPYQDLETAYVAHICLTWEALHCQYMQLSQKISLRPDDSTAYNHAAQYFQQFLVLLQRFIENEPFEQGLRVENYARARKSFPSLLQVSSIQGSERDPEESDSPISASELIKLLEGSILTFHSFLKMDKKKSGLAVSLFGGQRQNASPLQLTQSILDKKKMKLKELIKKKKGWKRKSWPTTMEEVELLFALIDVKVMSRTLSMARISKEQLLWCEEKLSKLDLSGNKLKRDASPVLFPC</sequence>
<dbReference type="InterPro" id="IPR012870">
    <property type="entry name" value="DUF1666"/>
</dbReference>
<keyword evidence="3" id="KW-1185">Reference proteome</keyword>
<dbReference type="EMBL" id="JBBNAG010000010">
    <property type="protein sequence ID" value="KAK9099730.1"/>
    <property type="molecule type" value="Genomic_DNA"/>
</dbReference>
<protein>
    <submittedName>
        <fullName evidence="2">Uncharacterized protein</fullName>
    </submittedName>
</protein>
<dbReference type="Proteomes" id="UP001419268">
    <property type="component" value="Unassembled WGS sequence"/>
</dbReference>
<organism evidence="2 3">
    <name type="scientific">Stephania cephalantha</name>
    <dbReference type="NCBI Taxonomy" id="152367"/>
    <lineage>
        <taxon>Eukaryota</taxon>
        <taxon>Viridiplantae</taxon>
        <taxon>Streptophyta</taxon>
        <taxon>Embryophyta</taxon>
        <taxon>Tracheophyta</taxon>
        <taxon>Spermatophyta</taxon>
        <taxon>Magnoliopsida</taxon>
        <taxon>Ranunculales</taxon>
        <taxon>Menispermaceae</taxon>
        <taxon>Menispermoideae</taxon>
        <taxon>Cissampelideae</taxon>
        <taxon>Stephania</taxon>
    </lineage>
</organism>
<evidence type="ECO:0000313" key="3">
    <source>
        <dbReference type="Proteomes" id="UP001419268"/>
    </source>
</evidence>
<feature type="compositionally biased region" description="Acidic residues" evidence="1">
    <location>
        <begin position="88"/>
        <end position="99"/>
    </location>
</feature>
<evidence type="ECO:0000313" key="2">
    <source>
        <dbReference type="EMBL" id="KAK9099730.1"/>
    </source>
</evidence>
<dbReference type="AlphaFoldDB" id="A0AAP0EU92"/>
<reference evidence="2 3" key="1">
    <citation type="submission" date="2024-01" db="EMBL/GenBank/DDBJ databases">
        <title>Genome assemblies of Stephania.</title>
        <authorList>
            <person name="Yang L."/>
        </authorList>
    </citation>
    <scope>NUCLEOTIDE SEQUENCE [LARGE SCALE GENOMIC DNA]</scope>
    <source>
        <strain evidence="2">JXDWG</strain>
        <tissue evidence="2">Leaf</tissue>
    </source>
</reference>
<comment type="caution">
    <text evidence="2">The sequence shown here is derived from an EMBL/GenBank/DDBJ whole genome shotgun (WGS) entry which is preliminary data.</text>
</comment>
<dbReference type="Pfam" id="PF07891">
    <property type="entry name" value="DUF1666"/>
    <property type="match status" value="1"/>
</dbReference>
<name>A0AAP0EU92_9MAGN</name>
<dbReference type="PANTHER" id="PTHR46702">
    <property type="entry name" value="DNA LIGASE (DUF1666)-RELATED"/>
    <property type="match status" value="1"/>
</dbReference>